<dbReference type="STRING" id="1391654.AKJ09_10359"/>
<evidence type="ECO:0000313" key="6">
    <source>
        <dbReference type="EMBL" id="AKV03696.1"/>
    </source>
</evidence>
<dbReference type="Proteomes" id="UP000064967">
    <property type="component" value="Chromosome"/>
</dbReference>
<reference evidence="6 7" key="1">
    <citation type="submission" date="2015-08" db="EMBL/GenBank/DDBJ databases">
        <authorList>
            <person name="Babu N.S."/>
            <person name="Beckwith C.J."/>
            <person name="Beseler K.G."/>
            <person name="Brison A."/>
            <person name="Carone J.V."/>
            <person name="Caskin T.P."/>
            <person name="Diamond M."/>
            <person name="Durham M.E."/>
            <person name="Foxe J.M."/>
            <person name="Go M."/>
            <person name="Henderson B.A."/>
            <person name="Jones I.B."/>
            <person name="McGettigan J.A."/>
            <person name="Micheletti S.J."/>
            <person name="Nasrallah M.E."/>
            <person name="Ortiz D."/>
            <person name="Piller C.R."/>
            <person name="Privatt S.R."/>
            <person name="Schneider S.L."/>
            <person name="Sharp S."/>
            <person name="Smith T.C."/>
            <person name="Stanton J.D."/>
            <person name="Ullery H.E."/>
            <person name="Wilson R.J."/>
            <person name="Serrano M.G."/>
            <person name="Buck G."/>
            <person name="Lee V."/>
            <person name="Wang Y."/>
            <person name="Carvalho R."/>
            <person name="Voegtly L."/>
            <person name="Shi R."/>
            <person name="Duckworth R."/>
            <person name="Johnson A."/>
            <person name="Loviza R."/>
            <person name="Walstead R."/>
            <person name="Shah Z."/>
            <person name="Kiflezghi M."/>
            <person name="Wade K."/>
            <person name="Ball S.L."/>
            <person name="Bradley K.W."/>
            <person name="Asai D.J."/>
            <person name="Bowman C.A."/>
            <person name="Russell D.A."/>
            <person name="Pope W.H."/>
            <person name="Jacobs-Sera D."/>
            <person name="Hendrix R.W."/>
            <person name="Hatfull G.F."/>
        </authorList>
    </citation>
    <scope>NUCLEOTIDE SEQUENCE [LARGE SCALE GENOMIC DNA]</scope>
    <source>
        <strain evidence="6 7">DSM 27648</strain>
    </source>
</reference>
<dbReference type="OrthoDB" id="9758365at2"/>
<evidence type="ECO:0000313" key="7">
    <source>
        <dbReference type="Proteomes" id="UP000064967"/>
    </source>
</evidence>
<dbReference type="PROSITE" id="PS51257">
    <property type="entry name" value="PROKAR_LIPOPROTEIN"/>
    <property type="match status" value="1"/>
</dbReference>
<evidence type="ECO:0000259" key="5">
    <source>
        <dbReference type="Pfam" id="PF25390"/>
    </source>
</evidence>
<dbReference type="PROSITE" id="PS00626">
    <property type="entry name" value="RCC1_2"/>
    <property type="match status" value="1"/>
</dbReference>
<dbReference type="GO" id="GO:0005737">
    <property type="term" value="C:cytoplasm"/>
    <property type="evidence" value="ECO:0007669"/>
    <property type="project" value="TreeGrafter"/>
</dbReference>
<dbReference type="KEGG" id="llu:AKJ09_10359"/>
<evidence type="ECO:0000256" key="1">
    <source>
        <dbReference type="ARBA" id="ARBA00022658"/>
    </source>
</evidence>
<dbReference type="SUPFAM" id="SSF50985">
    <property type="entry name" value="RCC1/BLIP-II"/>
    <property type="match status" value="1"/>
</dbReference>
<dbReference type="InterPro" id="IPR013783">
    <property type="entry name" value="Ig-like_fold"/>
</dbReference>
<keyword evidence="4" id="KW-0732">Signal</keyword>
<feature type="compositionally biased region" description="Polar residues" evidence="3">
    <location>
        <begin position="40"/>
        <end position="59"/>
    </location>
</feature>
<dbReference type="Gene3D" id="2.130.10.30">
    <property type="entry name" value="Regulator of chromosome condensation 1/beta-lactamase-inhibitor protein II"/>
    <property type="match status" value="2"/>
</dbReference>
<organism evidence="6 7">
    <name type="scientific">Labilithrix luteola</name>
    <dbReference type="NCBI Taxonomy" id="1391654"/>
    <lineage>
        <taxon>Bacteria</taxon>
        <taxon>Pseudomonadati</taxon>
        <taxon>Myxococcota</taxon>
        <taxon>Polyangia</taxon>
        <taxon>Polyangiales</taxon>
        <taxon>Labilitrichaceae</taxon>
        <taxon>Labilithrix</taxon>
    </lineage>
</organism>
<dbReference type="InterPro" id="IPR058923">
    <property type="entry name" value="RCC1-like_dom"/>
</dbReference>
<dbReference type="AlphaFoldDB" id="A0A0K1QD36"/>
<sequence>MRLTPVCLVLGSLLSLSVVVACNDDDTASDVSSTDETPDSGVNTTPSTSRDAGTANDSEAPTEKDSGTGQDAAPADETSPTLEILSPREDRVIDERVVVVTGTAKDDVGVTSLSYIVGAGVPVTVPVDADGTFSFTFVPTPGANTVELTAKDAAGNEVKAIRSAYYGRRVATGNAQGALLEDGKLFTWGRNELGQLGNGTLVGTWSSDENVILPKMYEQAAPDLVSVVSRQTFMIALAKGGTVRTWGANDTGQLGYDTPADCGAKLNTACGRAPATVPGISDAVAVAAGFNHSLVLRADGTVLAFGSNSKGQLGISEGTGTNVPTPVRGLTNVIAISAGSAHSVALTADGKVWVWGSNANGQSGAGAADALSHPTPTEVPGVVGASIASSNYAVFVKKADGTVVAWGQNNNGQLGNGTTTDAALPAPVLVSLATETSVAVPLTKVESLWADAFTCIAVDTDGNVHGWGANSLGQLAQGLLADGKPDKVNRSLAVPITVPNTDKPSFIVLELVVGAGGAVFARTTQDKVFGWGWSFQGSLGGGSTLINAWPYTTPRQIYPVL</sequence>
<dbReference type="Gene3D" id="2.60.40.10">
    <property type="entry name" value="Immunoglobulins"/>
    <property type="match status" value="1"/>
</dbReference>
<dbReference type="PRINTS" id="PR00633">
    <property type="entry name" value="RCCNDNSATION"/>
</dbReference>
<dbReference type="PANTHER" id="PTHR45982:SF1">
    <property type="entry name" value="REGULATOR OF CHROMOSOME CONDENSATION"/>
    <property type="match status" value="1"/>
</dbReference>
<feature type="chain" id="PRO_5005466998" evidence="4">
    <location>
        <begin position="22"/>
        <end position="561"/>
    </location>
</feature>
<evidence type="ECO:0000256" key="2">
    <source>
        <dbReference type="ARBA" id="ARBA00022737"/>
    </source>
</evidence>
<evidence type="ECO:0000256" key="3">
    <source>
        <dbReference type="SAM" id="MobiDB-lite"/>
    </source>
</evidence>
<dbReference type="EMBL" id="CP012333">
    <property type="protein sequence ID" value="AKV03696.1"/>
    <property type="molecule type" value="Genomic_DNA"/>
</dbReference>
<keyword evidence="2" id="KW-0677">Repeat</keyword>
<name>A0A0K1QD36_9BACT</name>
<dbReference type="GO" id="GO:0005085">
    <property type="term" value="F:guanyl-nucleotide exchange factor activity"/>
    <property type="evidence" value="ECO:0007669"/>
    <property type="project" value="TreeGrafter"/>
</dbReference>
<accession>A0A0K1QD36</accession>
<dbReference type="Pfam" id="PF25390">
    <property type="entry name" value="WD40_RLD"/>
    <property type="match status" value="1"/>
</dbReference>
<proteinExistence type="predicted"/>
<dbReference type="PANTHER" id="PTHR45982">
    <property type="entry name" value="REGULATOR OF CHROMOSOME CONDENSATION"/>
    <property type="match status" value="1"/>
</dbReference>
<dbReference type="RefSeq" id="WP_146654424.1">
    <property type="nucleotide sequence ID" value="NZ_CP012333.1"/>
</dbReference>
<dbReference type="PROSITE" id="PS50012">
    <property type="entry name" value="RCC1_3"/>
    <property type="match status" value="5"/>
</dbReference>
<dbReference type="InterPro" id="IPR000408">
    <property type="entry name" value="Reg_chr_condens"/>
</dbReference>
<keyword evidence="7" id="KW-1185">Reference proteome</keyword>
<evidence type="ECO:0000256" key="4">
    <source>
        <dbReference type="SAM" id="SignalP"/>
    </source>
</evidence>
<feature type="signal peptide" evidence="4">
    <location>
        <begin position="1"/>
        <end position="21"/>
    </location>
</feature>
<dbReference type="InterPro" id="IPR009091">
    <property type="entry name" value="RCC1/BLIP-II"/>
</dbReference>
<protein>
    <submittedName>
        <fullName evidence="6">BNR repeat domain protein</fullName>
    </submittedName>
</protein>
<keyword evidence="1" id="KW-0344">Guanine-nucleotide releasing factor</keyword>
<feature type="region of interest" description="Disordered" evidence="3">
    <location>
        <begin position="27"/>
        <end position="88"/>
    </location>
</feature>
<dbReference type="Pfam" id="PF09136">
    <property type="entry name" value="Glucodextran_B"/>
    <property type="match status" value="1"/>
</dbReference>
<gene>
    <name evidence="6" type="ORF">AKJ09_10359</name>
</gene>
<feature type="domain" description="RCC1-like" evidence="5">
    <location>
        <begin position="169"/>
        <end position="432"/>
    </location>
</feature>
<dbReference type="InterPro" id="IPR051553">
    <property type="entry name" value="Ran_GTPase-activating"/>
</dbReference>